<dbReference type="AlphaFoldDB" id="A0A4Y7J9J0"/>
<dbReference type="EMBL" id="CM010718">
    <property type="protein sequence ID" value="RZC57803.1"/>
    <property type="molecule type" value="Genomic_DNA"/>
</dbReference>
<accession>A0A4Y7J9J0</accession>
<sequence length="57" mass="6420">MAFNSFMSANDNTIDAHNTNSFGNAVTEIFVVSDECDPFICFQLIFELLRAFVVCFC</sequence>
<reference evidence="1 2" key="1">
    <citation type="journal article" date="2018" name="Science">
        <title>The opium poppy genome and morphinan production.</title>
        <authorList>
            <person name="Guo L."/>
            <person name="Winzer T."/>
            <person name="Yang X."/>
            <person name="Li Y."/>
            <person name="Ning Z."/>
            <person name="He Z."/>
            <person name="Teodor R."/>
            <person name="Lu Y."/>
            <person name="Bowser T.A."/>
            <person name="Graham I.A."/>
            <person name="Ye K."/>
        </authorList>
    </citation>
    <scope>NUCLEOTIDE SEQUENCE [LARGE SCALE GENOMIC DNA]</scope>
    <source>
        <strain evidence="2">cv. HN1</strain>
        <tissue evidence="1">Leaves</tissue>
    </source>
</reference>
<evidence type="ECO:0000313" key="2">
    <source>
        <dbReference type="Proteomes" id="UP000316621"/>
    </source>
</evidence>
<evidence type="ECO:0000313" key="1">
    <source>
        <dbReference type="EMBL" id="RZC57803.1"/>
    </source>
</evidence>
<dbReference type="Proteomes" id="UP000316621">
    <property type="component" value="Chromosome 4"/>
</dbReference>
<protein>
    <submittedName>
        <fullName evidence="1">Uncharacterized protein</fullName>
    </submittedName>
</protein>
<proteinExistence type="predicted"/>
<dbReference type="Gramene" id="RZC57803">
    <property type="protein sequence ID" value="RZC57803"/>
    <property type="gene ID" value="C5167_005106"/>
</dbReference>
<organism evidence="1 2">
    <name type="scientific">Papaver somniferum</name>
    <name type="common">Opium poppy</name>
    <dbReference type="NCBI Taxonomy" id="3469"/>
    <lineage>
        <taxon>Eukaryota</taxon>
        <taxon>Viridiplantae</taxon>
        <taxon>Streptophyta</taxon>
        <taxon>Embryophyta</taxon>
        <taxon>Tracheophyta</taxon>
        <taxon>Spermatophyta</taxon>
        <taxon>Magnoliopsida</taxon>
        <taxon>Ranunculales</taxon>
        <taxon>Papaveraceae</taxon>
        <taxon>Papaveroideae</taxon>
        <taxon>Papaver</taxon>
    </lineage>
</organism>
<name>A0A4Y7J9J0_PAPSO</name>
<gene>
    <name evidence="1" type="ORF">C5167_005106</name>
</gene>
<keyword evidence="2" id="KW-1185">Reference proteome</keyword>